<evidence type="ECO:0000313" key="10">
    <source>
        <dbReference type="EMBL" id="KAF7995191.1"/>
    </source>
</evidence>
<dbReference type="InterPro" id="IPR001375">
    <property type="entry name" value="Peptidase_S9_cat"/>
</dbReference>
<dbReference type="SUPFAM" id="SSF82171">
    <property type="entry name" value="DPP6 N-terminal domain-like"/>
    <property type="match status" value="1"/>
</dbReference>
<evidence type="ECO:0000256" key="7">
    <source>
        <dbReference type="SAM" id="SignalP"/>
    </source>
</evidence>
<protein>
    <recommendedName>
        <fullName evidence="6">Venom dipeptidyl peptidase 4</fullName>
    </recommendedName>
</protein>
<dbReference type="GO" id="GO:0008239">
    <property type="term" value="F:dipeptidyl-peptidase activity"/>
    <property type="evidence" value="ECO:0007669"/>
    <property type="project" value="TreeGrafter"/>
</dbReference>
<dbReference type="SUPFAM" id="SSF53474">
    <property type="entry name" value="alpha/beta-Hydrolases"/>
    <property type="match status" value="1"/>
</dbReference>
<evidence type="ECO:0000313" key="11">
    <source>
        <dbReference type="Proteomes" id="UP000639338"/>
    </source>
</evidence>
<proteinExistence type="inferred from homology"/>
<evidence type="ECO:0000256" key="4">
    <source>
        <dbReference type="ARBA" id="ARBA00022729"/>
    </source>
</evidence>
<keyword evidence="5" id="KW-0325">Glycoprotein</keyword>
<dbReference type="Proteomes" id="UP000639338">
    <property type="component" value="Unassembled WGS sequence"/>
</dbReference>
<organism evidence="10 11">
    <name type="scientific">Aphidius gifuensis</name>
    <name type="common">Parasitoid wasp</name>
    <dbReference type="NCBI Taxonomy" id="684658"/>
    <lineage>
        <taxon>Eukaryota</taxon>
        <taxon>Metazoa</taxon>
        <taxon>Ecdysozoa</taxon>
        <taxon>Arthropoda</taxon>
        <taxon>Hexapoda</taxon>
        <taxon>Insecta</taxon>
        <taxon>Pterygota</taxon>
        <taxon>Neoptera</taxon>
        <taxon>Endopterygota</taxon>
        <taxon>Hymenoptera</taxon>
        <taxon>Apocrita</taxon>
        <taxon>Ichneumonoidea</taxon>
        <taxon>Braconidae</taxon>
        <taxon>Aphidiinae</taxon>
        <taxon>Aphidius</taxon>
    </lineage>
</organism>
<comment type="subcellular location">
    <subcellularLocation>
        <location evidence="1">Secreted</location>
    </subcellularLocation>
</comment>
<feature type="domain" description="Dipeptidylpeptidase IV N-terminal" evidence="9">
    <location>
        <begin position="85"/>
        <end position="469"/>
    </location>
</feature>
<dbReference type="GO" id="GO:0005576">
    <property type="term" value="C:extracellular region"/>
    <property type="evidence" value="ECO:0007669"/>
    <property type="project" value="UniProtKB-SubCell"/>
</dbReference>
<dbReference type="Pfam" id="PF00930">
    <property type="entry name" value="DPPIV_N"/>
    <property type="match status" value="1"/>
</dbReference>
<gene>
    <name evidence="10" type="ORF">HCN44_004663</name>
</gene>
<reference evidence="10 11" key="1">
    <citation type="submission" date="2020-08" db="EMBL/GenBank/DDBJ databases">
        <title>Aphidius gifuensis genome sequencing and assembly.</title>
        <authorList>
            <person name="Du Z."/>
        </authorList>
    </citation>
    <scope>NUCLEOTIDE SEQUENCE [LARGE SCALE GENOMIC DNA]</scope>
    <source>
        <strain evidence="10">YNYX2018</strain>
        <tissue evidence="10">Adults</tissue>
    </source>
</reference>
<dbReference type="Gene3D" id="2.140.10.30">
    <property type="entry name" value="Dipeptidylpeptidase IV, N-terminal domain"/>
    <property type="match status" value="1"/>
</dbReference>
<feature type="chain" id="PRO_5032766038" description="Venom dipeptidyl peptidase 4" evidence="7">
    <location>
        <begin position="25"/>
        <end position="759"/>
    </location>
</feature>
<dbReference type="OrthoDB" id="16520at2759"/>
<dbReference type="InterPro" id="IPR029058">
    <property type="entry name" value="AB_hydrolase_fold"/>
</dbReference>
<evidence type="ECO:0000256" key="1">
    <source>
        <dbReference type="ARBA" id="ARBA00004613"/>
    </source>
</evidence>
<dbReference type="Gene3D" id="3.40.50.1820">
    <property type="entry name" value="alpha/beta hydrolase"/>
    <property type="match status" value="1"/>
</dbReference>
<evidence type="ECO:0000256" key="6">
    <source>
        <dbReference type="ARBA" id="ARBA00072929"/>
    </source>
</evidence>
<dbReference type="AlphaFoldDB" id="A0A834Y267"/>
<evidence type="ECO:0000256" key="2">
    <source>
        <dbReference type="ARBA" id="ARBA00010036"/>
    </source>
</evidence>
<keyword evidence="11" id="KW-1185">Reference proteome</keyword>
<feature type="domain" description="Peptidase S9 prolyl oligopeptidase catalytic" evidence="8">
    <location>
        <begin position="556"/>
        <end position="757"/>
    </location>
</feature>
<dbReference type="GO" id="GO:0005886">
    <property type="term" value="C:plasma membrane"/>
    <property type="evidence" value="ECO:0007669"/>
    <property type="project" value="TreeGrafter"/>
</dbReference>
<evidence type="ECO:0000259" key="9">
    <source>
        <dbReference type="Pfam" id="PF00930"/>
    </source>
</evidence>
<sequence>MWVLNFITLILFVLFCYFFNFGNANTTSVTLDEFINGKLSPVSFNGSWLNDNEILYNDATGNLSIYKIDENLKLTFLKYQDYKISPNKKYLLVASKKSKLYRHSFLAGYKIINLETNQQASITIGNSKIHQLAIWTPQENGIIIINNNNIFYIPNVQQLNNFHQLTIDGGDGVYYGRPNWVYEEEVFSSNSALWFSPSGKKMAFGYFNDTMTNIIDIPFYGTLNSNLSYQYPQSYNIYYPKAGRKNPIVKLFYIDLEIVDKSNAYNKSFYEILPPLELLKSEIILAAVVFPNETSVSVTWMNRIQNESYIQLCNVNEFHSTTVFKYAEKEGWLSPGSPPKYNKDASKFLMILPQKQFDNDYWYHLAIVSINTTNNYPAIRYLTSGTFVVTKIVGWDEKKSLVYYLATVDNQPDQLHFYRVSTLNNYSKSECLSCNVSSLNKRIPCRYNNAILSPSNSRYILTCFGPDVPDVSIYNSSNLIKLLTWEDNSKLINLLKNKKMPQIKRLRVPVPGGFNAEVQLFIPSNADLSGTKKYPLLVDVYAGPDSNKITDKFKIHWGTYLVTNKNFIYAFIDGRGSNLKGNSMLFSVYKNLGNFEILDQINVTRYLQNNYAFIDKNKTSIWGWSYGGYAAGMSLALDHGNVFKCGISVAPVTSWYLYDSIYTERYMGLPNEHDNKYGYDNGELIKHAKNIKSNSYYLVHGTFDDNVHYQHSLLLAKELEKSDILFRQQTYTDESHGIDGLLPHLYHSLENFLDECLIK</sequence>
<name>A0A834Y267_APHGI</name>
<accession>A0A834Y267</accession>
<comment type="similarity">
    <text evidence="2">Belongs to the peptidase S9B family. DPPIV subfamily.</text>
</comment>
<dbReference type="PANTHER" id="PTHR11731:SF154">
    <property type="entry name" value="VENOM DIPEPTIDYL PEPTIDASE 4-LIKE PROTEIN"/>
    <property type="match status" value="1"/>
</dbReference>
<dbReference type="InterPro" id="IPR050278">
    <property type="entry name" value="Serine_Prot_S9B/DPPIV"/>
</dbReference>
<comment type="caution">
    <text evidence="10">The sequence shown here is derived from an EMBL/GenBank/DDBJ whole genome shotgun (WGS) entry which is preliminary data.</text>
</comment>
<feature type="signal peptide" evidence="7">
    <location>
        <begin position="1"/>
        <end position="24"/>
    </location>
</feature>
<dbReference type="PANTHER" id="PTHR11731">
    <property type="entry name" value="PROTEASE FAMILY S9B,C DIPEPTIDYL-PEPTIDASE IV-RELATED"/>
    <property type="match status" value="1"/>
</dbReference>
<keyword evidence="4 7" id="KW-0732">Signal</keyword>
<evidence type="ECO:0000256" key="3">
    <source>
        <dbReference type="ARBA" id="ARBA00022525"/>
    </source>
</evidence>
<dbReference type="InterPro" id="IPR002469">
    <property type="entry name" value="Peptidase_S9B_N"/>
</dbReference>
<evidence type="ECO:0000259" key="8">
    <source>
        <dbReference type="Pfam" id="PF00326"/>
    </source>
</evidence>
<dbReference type="GO" id="GO:0006508">
    <property type="term" value="P:proteolysis"/>
    <property type="evidence" value="ECO:0007669"/>
    <property type="project" value="InterPro"/>
</dbReference>
<dbReference type="EMBL" id="JACMRX010000002">
    <property type="protein sequence ID" value="KAF7995191.1"/>
    <property type="molecule type" value="Genomic_DNA"/>
</dbReference>
<dbReference type="GO" id="GO:0008236">
    <property type="term" value="F:serine-type peptidase activity"/>
    <property type="evidence" value="ECO:0007669"/>
    <property type="project" value="InterPro"/>
</dbReference>
<dbReference type="Pfam" id="PF00326">
    <property type="entry name" value="Peptidase_S9"/>
    <property type="match status" value="1"/>
</dbReference>
<evidence type="ECO:0000256" key="5">
    <source>
        <dbReference type="ARBA" id="ARBA00023180"/>
    </source>
</evidence>
<dbReference type="FunFam" id="3.40.50.1820:FF:000003">
    <property type="entry name" value="Dipeptidyl peptidase 4"/>
    <property type="match status" value="1"/>
</dbReference>
<keyword evidence="3" id="KW-0964">Secreted</keyword>